<dbReference type="InterPro" id="IPR019074">
    <property type="entry name" value="YabQ"/>
</dbReference>
<dbReference type="NCBIfam" id="TIGR02893">
    <property type="entry name" value="spore_yabQ"/>
    <property type="match status" value="1"/>
</dbReference>
<protein>
    <submittedName>
        <fullName evidence="2">Spore cortex biosynthesis protein YabQ</fullName>
    </submittedName>
</protein>
<dbReference type="OrthoDB" id="1653819at2"/>
<dbReference type="Pfam" id="PF09578">
    <property type="entry name" value="Spore_YabQ"/>
    <property type="match status" value="1"/>
</dbReference>
<dbReference type="AlphaFoldDB" id="A0A4Y8IJP1"/>
<feature type="transmembrane region" description="Helical" evidence="1">
    <location>
        <begin position="119"/>
        <end position="137"/>
    </location>
</feature>
<keyword evidence="1" id="KW-1133">Transmembrane helix</keyword>
<dbReference type="RefSeq" id="WP_134340171.1">
    <property type="nucleotide sequence ID" value="NZ_SOPW01000009.1"/>
</dbReference>
<keyword evidence="3" id="KW-1185">Reference proteome</keyword>
<keyword evidence="1" id="KW-0812">Transmembrane</keyword>
<feature type="transmembrane region" description="Helical" evidence="1">
    <location>
        <begin position="36"/>
        <end position="59"/>
    </location>
</feature>
<feature type="transmembrane region" description="Helical" evidence="1">
    <location>
        <begin position="66"/>
        <end position="83"/>
    </location>
</feature>
<name>A0A4Y8IJP1_9BACI</name>
<comment type="caution">
    <text evidence="2">The sequence shown here is derived from an EMBL/GenBank/DDBJ whole genome shotgun (WGS) entry which is preliminary data.</text>
</comment>
<feature type="transmembrane region" description="Helical" evidence="1">
    <location>
        <begin position="7"/>
        <end position="24"/>
    </location>
</feature>
<dbReference type="Proteomes" id="UP000297975">
    <property type="component" value="Unassembled WGS sequence"/>
</dbReference>
<dbReference type="EMBL" id="SOPW01000009">
    <property type="protein sequence ID" value="TFB21029.1"/>
    <property type="molecule type" value="Genomic_DNA"/>
</dbReference>
<accession>A0A4Y8IJP1</accession>
<sequence length="198" mass="23076">MNLDTQLMTLVTMVGAGVFVTAMFDTYKLLLRPSTYWNRVIVDTLFFLTQGCLIFYLLFLTNGGMIRFYLFLAVLLGISAYFALLQPVYIPLLKGFIKLFIGIVNFLKNVIDRLILQPVFWVIRLLVALIVGTLTILWKIIDVIYRLIILLIRPFIPKFLQKYLLNLFKTCSRMVYKVKQGIFNLWKNRGRKDDEADS</sequence>
<gene>
    <name evidence="2" type="primary">yabQ</name>
    <name evidence="2" type="ORF">E3U55_09390</name>
</gene>
<evidence type="ECO:0000313" key="3">
    <source>
        <dbReference type="Proteomes" id="UP000297975"/>
    </source>
</evidence>
<keyword evidence="1" id="KW-0472">Membrane</keyword>
<organism evidence="2 3">
    <name type="scientific">Filobacillus milosensis</name>
    <dbReference type="NCBI Taxonomy" id="94137"/>
    <lineage>
        <taxon>Bacteria</taxon>
        <taxon>Bacillati</taxon>
        <taxon>Bacillota</taxon>
        <taxon>Bacilli</taxon>
        <taxon>Bacillales</taxon>
        <taxon>Bacillaceae</taxon>
        <taxon>Filobacillus</taxon>
    </lineage>
</organism>
<reference evidence="2 3" key="1">
    <citation type="submission" date="2019-03" db="EMBL/GenBank/DDBJ databases">
        <authorList>
            <person name="He R.-H."/>
        </authorList>
    </citation>
    <scope>NUCLEOTIDE SEQUENCE [LARGE SCALE GENOMIC DNA]</scope>
    <source>
        <strain evidence="3">SH 714</strain>
    </source>
</reference>
<evidence type="ECO:0000256" key="1">
    <source>
        <dbReference type="SAM" id="Phobius"/>
    </source>
</evidence>
<proteinExistence type="predicted"/>
<evidence type="ECO:0000313" key="2">
    <source>
        <dbReference type="EMBL" id="TFB21029.1"/>
    </source>
</evidence>